<evidence type="ECO:0000256" key="3">
    <source>
        <dbReference type="ARBA" id="ARBA00022559"/>
    </source>
</evidence>
<comment type="catalytic activity">
    <reaction evidence="10">
        <text>a hydroperoxide + [thioredoxin]-dithiol = an alcohol + [thioredoxin]-disulfide + H2O</text>
        <dbReference type="Rhea" id="RHEA:62620"/>
        <dbReference type="Rhea" id="RHEA-COMP:10698"/>
        <dbReference type="Rhea" id="RHEA-COMP:10700"/>
        <dbReference type="ChEBI" id="CHEBI:15377"/>
        <dbReference type="ChEBI" id="CHEBI:29950"/>
        <dbReference type="ChEBI" id="CHEBI:30879"/>
        <dbReference type="ChEBI" id="CHEBI:35924"/>
        <dbReference type="ChEBI" id="CHEBI:50058"/>
        <dbReference type="EC" id="1.11.1.24"/>
    </reaction>
</comment>
<dbReference type="SUPFAM" id="SSF52833">
    <property type="entry name" value="Thioredoxin-like"/>
    <property type="match status" value="1"/>
</dbReference>
<proteinExistence type="inferred from homology"/>
<dbReference type="FunFam" id="3.40.30.10:FF:000007">
    <property type="entry name" value="Thioredoxin-dependent thiol peroxidase"/>
    <property type="match status" value="1"/>
</dbReference>
<dbReference type="InterPro" id="IPR024706">
    <property type="entry name" value="Peroxiredoxin_AhpC-typ"/>
</dbReference>
<dbReference type="KEGG" id="taa:NMY3_02124"/>
<accession>A0A654LYK1</accession>
<dbReference type="GO" id="GO:0034599">
    <property type="term" value="P:cellular response to oxidative stress"/>
    <property type="evidence" value="ECO:0007669"/>
    <property type="project" value="TreeGrafter"/>
</dbReference>
<dbReference type="GeneID" id="60422088"/>
<dbReference type="EC" id="1.11.1.24" evidence="2"/>
<keyword evidence="14" id="KW-1185">Reference proteome</keyword>
<evidence type="ECO:0000256" key="8">
    <source>
        <dbReference type="ARBA" id="ARBA00032824"/>
    </source>
</evidence>
<evidence type="ECO:0000256" key="7">
    <source>
        <dbReference type="ARBA" id="ARBA00023284"/>
    </source>
</evidence>
<evidence type="ECO:0000313" key="14">
    <source>
        <dbReference type="Proteomes" id="UP000058925"/>
    </source>
</evidence>
<dbReference type="PANTHER" id="PTHR42801">
    <property type="entry name" value="THIOREDOXIN-DEPENDENT PEROXIDE REDUCTASE"/>
    <property type="match status" value="1"/>
</dbReference>
<dbReference type="GO" id="GO:0005737">
    <property type="term" value="C:cytoplasm"/>
    <property type="evidence" value="ECO:0007669"/>
    <property type="project" value="TreeGrafter"/>
</dbReference>
<keyword evidence="7" id="KW-0676">Redox-active center</keyword>
<reference evidence="14" key="1">
    <citation type="submission" date="2015-10" db="EMBL/GenBank/DDBJ databases">
        <title>Niche specialization of a soil ammonia-oxidizing archaeon, Candidatus Nitrosocosmicus oleophilus.</title>
        <authorList>
            <person name="Jung M.-Y."/>
            <person name="Rhee S.-K."/>
        </authorList>
    </citation>
    <scope>NUCLEOTIDE SEQUENCE [LARGE SCALE GENOMIC DNA]</scope>
    <source>
        <strain evidence="14">MY3</strain>
    </source>
</reference>
<dbReference type="PANTHER" id="PTHR42801:SF4">
    <property type="entry name" value="AHPC_TSA FAMILY PROTEIN"/>
    <property type="match status" value="1"/>
</dbReference>
<evidence type="ECO:0000259" key="12">
    <source>
        <dbReference type="PROSITE" id="PS51352"/>
    </source>
</evidence>
<dbReference type="GO" id="GO:0008379">
    <property type="term" value="F:thioredoxin peroxidase activity"/>
    <property type="evidence" value="ECO:0007669"/>
    <property type="project" value="TreeGrafter"/>
</dbReference>
<dbReference type="Proteomes" id="UP000058925">
    <property type="component" value="Chromosome"/>
</dbReference>
<sequence>MTNQKDYEIQVKEGDKPFDFEYQDSKGNKFKLSNMLGHKKIVIYFYPKDFTPGCTIEAEEFTRDNALFEQQGIEIIGISSDSNDSHTKFREKMNIPYMLASDPNNEISKAYGVYGLKKFMGKEYYGVNRSTFLIDQSGRIAKIYSSVKPRGHSKEVLEFFKDL</sequence>
<dbReference type="AlphaFoldDB" id="A0A654LYK1"/>
<dbReference type="Pfam" id="PF00578">
    <property type="entry name" value="AhpC-TSA"/>
    <property type="match status" value="1"/>
</dbReference>
<evidence type="ECO:0000256" key="11">
    <source>
        <dbReference type="PIRSR" id="PIRSR000239-1"/>
    </source>
</evidence>
<feature type="domain" description="Thioredoxin" evidence="12">
    <location>
        <begin position="11"/>
        <end position="163"/>
    </location>
</feature>
<keyword evidence="4" id="KW-0049">Antioxidant</keyword>
<evidence type="ECO:0000256" key="9">
    <source>
        <dbReference type="ARBA" id="ARBA00038489"/>
    </source>
</evidence>
<evidence type="ECO:0000256" key="4">
    <source>
        <dbReference type="ARBA" id="ARBA00022862"/>
    </source>
</evidence>
<comment type="subunit">
    <text evidence="1">Monomer.</text>
</comment>
<feature type="active site" description="Cysteine sulfenic acid (-SOH) intermediate; for peroxidase activity" evidence="11">
    <location>
        <position position="54"/>
    </location>
</feature>
<dbReference type="InterPro" id="IPR036249">
    <property type="entry name" value="Thioredoxin-like_sf"/>
</dbReference>
<dbReference type="InterPro" id="IPR013766">
    <property type="entry name" value="Thioredoxin_domain"/>
</dbReference>
<dbReference type="InterPro" id="IPR000866">
    <property type="entry name" value="AhpC/TSA"/>
</dbReference>
<organism evidence="13 14">
    <name type="scientific">Candidatus Nitrosocosmicus oleophilus</name>
    <dbReference type="NCBI Taxonomy" id="1353260"/>
    <lineage>
        <taxon>Archaea</taxon>
        <taxon>Nitrososphaerota</taxon>
        <taxon>Nitrososphaeria</taxon>
        <taxon>Nitrososphaerales</taxon>
        <taxon>Nitrososphaeraceae</taxon>
        <taxon>Candidatus Nitrosocosmicus</taxon>
    </lineage>
</organism>
<evidence type="ECO:0000256" key="6">
    <source>
        <dbReference type="ARBA" id="ARBA00023157"/>
    </source>
</evidence>
<dbReference type="Gene3D" id="3.40.30.10">
    <property type="entry name" value="Glutaredoxin"/>
    <property type="match status" value="1"/>
</dbReference>
<dbReference type="InterPro" id="IPR050924">
    <property type="entry name" value="Peroxiredoxin_BCP/PrxQ"/>
</dbReference>
<evidence type="ECO:0000313" key="13">
    <source>
        <dbReference type="EMBL" id="ALI36325.1"/>
    </source>
</evidence>
<name>A0A654LYK1_9ARCH</name>
<dbReference type="OrthoDB" id="145578at2157"/>
<comment type="similarity">
    <text evidence="9">Belongs to the peroxiredoxin family. BCP/PrxQ subfamily.</text>
</comment>
<dbReference type="NCBIfam" id="NF006960">
    <property type="entry name" value="PRK09437.1"/>
    <property type="match status" value="1"/>
</dbReference>
<dbReference type="CDD" id="cd03017">
    <property type="entry name" value="PRX_BCP"/>
    <property type="match status" value="1"/>
</dbReference>
<keyword evidence="5 13" id="KW-0560">Oxidoreductase</keyword>
<keyword evidence="3 13" id="KW-0575">Peroxidase</keyword>
<evidence type="ECO:0000256" key="2">
    <source>
        <dbReference type="ARBA" id="ARBA00013017"/>
    </source>
</evidence>
<evidence type="ECO:0000256" key="10">
    <source>
        <dbReference type="ARBA" id="ARBA00049091"/>
    </source>
</evidence>
<protein>
    <recommendedName>
        <fullName evidence="2">thioredoxin-dependent peroxiredoxin</fullName>
        <ecNumber evidence="2">1.11.1.24</ecNumber>
    </recommendedName>
    <alternativeName>
        <fullName evidence="8">Thioredoxin peroxidase</fullName>
    </alternativeName>
</protein>
<dbReference type="EMBL" id="CP012850">
    <property type="protein sequence ID" value="ALI36325.1"/>
    <property type="molecule type" value="Genomic_DNA"/>
</dbReference>
<evidence type="ECO:0000256" key="1">
    <source>
        <dbReference type="ARBA" id="ARBA00011245"/>
    </source>
</evidence>
<evidence type="ECO:0000256" key="5">
    <source>
        <dbReference type="ARBA" id="ARBA00023002"/>
    </source>
</evidence>
<dbReference type="GO" id="GO:0045454">
    <property type="term" value="P:cell redox homeostasis"/>
    <property type="evidence" value="ECO:0007669"/>
    <property type="project" value="TreeGrafter"/>
</dbReference>
<gene>
    <name evidence="13" type="primary">bcp_2</name>
    <name evidence="13" type="ORF">NMY3_02124</name>
</gene>
<dbReference type="RefSeq" id="WP_196815615.1">
    <property type="nucleotide sequence ID" value="NZ_CP012850.1"/>
</dbReference>
<keyword evidence="6" id="KW-1015">Disulfide bond</keyword>
<dbReference type="PIRSF" id="PIRSF000239">
    <property type="entry name" value="AHPC"/>
    <property type="match status" value="1"/>
</dbReference>
<dbReference type="PROSITE" id="PS51352">
    <property type="entry name" value="THIOREDOXIN_2"/>
    <property type="match status" value="1"/>
</dbReference>